<dbReference type="RefSeq" id="WP_201858772.1">
    <property type="nucleotide sequence ID" value="NZ_JAERRG010000092.1"/>
</dbReference>
<reference evidence="2 3" key="1">
    <citation type="submission" date="2021-01" db="EMBL/GenBank/DDBJ databases">
        <title>WGS of actinomycetes isolated from Thailand.</title>
        <authorList>
            <person name="Thawai C."/>
        </authorList>
    </citation>
    <scope>NUCLEOTIDE SEQUENCE [LARGE SCALE GENOMIC DNA]</scope>
    <source>
        <strain evidence="2 3">CA3R110</strain>
    </source>
</reference>
<sequence>MNFLKRMAAVGLSGLAIISIGGGVADAAPKARAAESCSSFGVNGLNFVCVLWDSQDYRATLYTGSEDRGLMDFNLICANGRWFGDLGAFDTGPWNDYSYVFPVGSQLA</sequence>
<keyword evidence="3" id="KW-1185">Reference proteome</keyword>
<dbReference type="EMBL" id="JAERRG010000092">
    <property type="protein sequence ID" value="MBL1121031.1"/>
    <property type="molecule type" value="Genomic_DNA"/>
</dbReference>
<name>A0ABS1QAP9_9ACTN</name>
<evidence type="ECO:0000313" key="2">
    <source>
        <dbReference type="EMBL" id="MBL1121031.1"/>
    </source>
</evidence>
<keyword evidence="1" id="KW-0732">Signal</keyword>
<feature type="signal peptide" evidence="1">
    <location>
        <begin position="1"/>
        <end position="27"/>
    </location>
</feature>
<evidence type="ECO:0000313" key="3">
    <source>
        <dbReference type="Proteomes" id="UP000621510"/>
    </source>
</evidence>
<accession>A0ABS1QAP9</accession>
<dbReference type="Proteomes" id="UP000621510">
    <property type="component" value="Unassembled WGS sequence"/>
</dbReference>
<comment type="caution">
    <text evidence="2">The sequence shown here is derived from an EMBL/GenBank/DDBJ whole genome shotgun (WGS) entry which is preliminary data.</text>
</comment>
<feature type="chain" id="PRO_5047250408" evidence="1">
    <location>
        <begin position="28"/>
        <end position="108"/>
    </location>
</feature>
<gene>
    <name evidence="2" type="ORF">JK364_53740</name>
</gene>
<evidence type="ECO:0000256" key="1">
    <source>
        <dbReference type="SAM" id="SignalP"/>
    </source>
</evidence>
<organism evidence="2 3">
    <name type="scientific">Streptomyces endocoffeicus</name>
    <dbReference type="NCBI Taxonomy" id="2898945"/>
    <lineage>
        <taxon>Bacteria</taxon>
        <taxon>Bacillati</taxon>
        <taxon>Actinomycetota</taxon>
        <taxon>Actinomycetes</taxon>
        <taxon>Kitasatosporales</taxon>
        <taxon>Streptomycetaceae</taxon>
        <taxon>Streptomyces</taxon>
    </lineage>
</organism>
<protein>
    <submittedName>
        <fullName evidence="2">Uncharacterized protein</fullName>
    </submittedName>
</protein>
<proteinExistence type="predicted"/>